<dbReference type="GO" id="GO:0005524">
    <property type="term" value="F:ATP binding"/>
    <property type="evidence" value="ECO:0007669"/>
    <property type="project" value="UniProtKB-KW"/>
</dbReference>
<feature type="domain" description="ABC transporter" evidence="9">
    <location>
        <begin position="388"/>
        <end position="630"/>
    </location>
</feature>
<dbReference type="InterPro" id="IPR003439">
    <property type="entry name" value="ABC_transporter-like_ATP-bd"/>
</dbReference>
<dbReference type="GO" id="GO:0015421">
    <property type="term" value="F:ABC-type oligopeptide transporter activity"/>
    <property type="evidence" value="ECO:0007669"/>
    <property type="project" value="TreeGrafter"/>
</dbReference>
<proteinExistence type="predicted"/>
<dbReference type="Proteomes" id="UP001288320">
    <property type="component" value="Unassembled WGS sequence"/>
</dbReference>
<evidence type="ECO:0000256" key="6">
    <source>
        <dbReference type="ARBA" id="ARBA00023136"/>
    </source>
</evidence>
<keyword evidence="4 11" id="KW-0067">ATP-binding</keyword>
<dbReference type="Pfam" id="PF00005">
    <property type="entry name" value="ABC_tran"/>
    <property type="match status" value="1"/>
</dbReference>
<dbReference type="SUPFAM" id="SSF52540">
    <property type="entry name" value="P-loop containing nucleoside triphosphate hydrolases"/>
    <property type="match status" value="1"/>
</dbReference>
<evidence type="ECO:0000256" key="7">
    <source>
        <dbReference type="SAM" id="MobiDB-lite"/>
    </source>
</evidence>
<protein>
    <submittedName>
        <fullName evidence="11">ABC transporter ATP-binding protein</fullName>
    </submittedName>
</protein>
<dbReference type="InterPro" id="IPR036640">
    <property type="entry name" value="ABC1_TM_sf"/>
</dbReference>
<keyword evidence="6 8" id="KW-0472">Membrane</keyword>
<dbReference type="AlphaFoldDB" id="A0AAW9HDQ7"/>
<dbReference type="PROSITE" id="PS50893">
    <property type="entry name" value="ABC_TRANSPORTER_2"/>
    <property type="match status" value="1"/>
</dbReference>
<evidence type="ECO:0000256" key="3">
    <source>
        <dbReference type="ARBA" id="ARBA00022741"/>
    </source>
</evidence>
<feature type="transmembrane region" description="Helical" evidence="8">
    <location>
        <begin position="99"/>
        <end position="123"/>
    </location>
</feature>
<dbReference type="Gene3D" id="3.40.50.300">
    <property type="entry name" value="P-loop containing nucleotide triphosphate hydrolases"/>
    <property type="match status" value="1"/>
</dbReference>
<dbReference type="PROSITE" id="PS50929">
    <property type="entry name" value="ABC_TM1F"/>
    <property type="match status" value="1"/>
</dbReference>
<feature type="region of interest" description="Disordered" evidence="7">
    <location>
        <begin position="628"/>
        <end position="662"/>
    </location>
</feature>
<evidence type="ECO:0000259" key="10">
    <source>
        <dbReference type="PROSITE" id="PS50929"/>
    </source>
</evidence>
<dbReference type="InterPro" id="IPR039421">
    <property type="entry name" value="Type_1_exporter"/>
</dbReference>
<dbReference type="PANTHER" id="PTHR43394:SF1">
    <property type="entry name" value="ATP-BINDING CASSETTE SUB-FAMILY B MEMBER 10, MITOCHONDRIAL"/>
    <property type="match status" value="1"/>
</dbReference>
<keyword evidence="2 8" id="KW-0812">Transmembrane</keyword>
<keyword evidence="3" id="KW-0547">Nucleotide-binding</keyword>
<evidence type="ECO:0000313" key="12">
    <source>
        <dbReference type="Proteomes" id="UP001288320"/>
    </source>
</evidence>
<evidence type="ECO:0000256" key="1">
    <source>
        <dbReference type="ARBA" id="ARBA00004651"/>
    </source>
</evidence>
<dbReference type="SMART" id="SM00382">
    <property type="entry name" value="AAA"/>
    <property type="match status" value="1"/>
</dbReference>
<feature type="region of interest" description="Disordered" evidence="7">
    <location>
        <begin position="1"/>
        <end position="40"/>
    </location>
</feature>
<dbReference type="InterPro" id="IPR027417">
    <property type="entry name" value="P-loop_NTPase"/>
</dbReference>
<dbReference type="InterPro" id="IPR003593">
    <property type="entry name" value="AAA+_ATPase"/>
</dbReference>
<dbReference type="EMBL" id="JAWNFV010000010">
    <property type="protein sequence ID" value="MDY5140818.1"/>
    <property type="molecule type" value="Genomic_DNA"/>
</dbReference>
<evidence type="ECO:0000313" key="11">
    <source>
        <dbReference type="EMBL" id="MDY5140818.1"/>
    </source>
</evidence>
<dbReference type="Pfam" id="PF00664">
    <property type="entry name" value="ABC_membrane"/>
    <property type="match status" value="1"/>
</dbReference>
<evidence type="ECO:0000256" key="4">
    <source>
        <dbReference type="ARBA" id="ARBA00022840"/>
    </source>
</evidence>
<dbReference type="Gene3D" id="1.20.1560.10">
    <property type="entry name" value="ABC transporter type 1, transmembrane domain"/>
    <property type="match status" value="1"/>
</dbReference>
<evidence type="ECO:0000256" key="2">
    <source>
        <dbReference type="ARBA" id="ARBA00022692"/>
    </source>
</evidence>
<dbReference type="PANTHER" id="PTHR43394">
    <property type="entry name" value="ATP-DEPENDENT PERMEASE MDL1, MITOCHONDRIAL"/>
    <property type="match status" value="1"/>
</dbReference>
<feature type="transmembrane region" description="Helical" evidence="8">
    <location>
        <begin position="210"/>
        <end position="232"/>
    </location>
</feature>
<dbReference type="SUPFAM" id="SSF90123">
    <property type="entry name" value="ABC transporter transmembrane region"/>
    <property type="match status" value="1"/>
</dbReference>
<comment type="subcellular location">
    <subcellularLocation>
        <location evidence="1">Cell membrane</location>
        <topology evidence="1">Multi-pass membrane protein</topology>
    </subcellularLocation>
</comment>
<feature type="domain" description="ABC transmembrane type-1" evidence="10">
    <location>
        <begin position="76"/>
        <end position="277"/>
    </location>
</feature>
<dbReference type="RefSeq" id="WP_320753097.1">
    <property type="nucleotide sequence ID" value="NZ_JAWNFV010000010.1"/>
</dbReference>
<dbReference type="InterPro" id="IPR011527">
    <property type="entry name" value="ABC1_TM_dom"/>
</dbReference>
<comment type="caution">
    <text evidence="11">The sequence shown here is derived from an EMBL/GenBank/DDBJ whole genome shotgun (WGS) entry which is preliminary data.</text>
</comment>
<accession>A0AAW9HDQ7</accession>
<reference evidence="11" key="1">
    <citation type="submission" date="2023-10" db="EMBL/GenBank/DDBJ databases">
        <title>Whole Genome based description of the genera Actinobaculum and Actinotignum reveals a complex phylogenetic relationship within the species included in the genus Actinotignum.</title>
        <authorList>
            <person name="Jensen C.S."/>
            <person name="Dargis R."/>
            <person name="Kemp M."/>
            <person name="Christensen J.J."/>
        </authorList>
    </citation>
    <scope>NUCLEOTIDE SEQUENCE</scope>
    <source>
        <strain evidence="11">SLA_B245</strain>
    </source>
</reference>
<name>A0AAW9HDQ7_9ACTO</name>
<dbReference type="GO" id="GO:0005886">
    <property type="term" value="C:plasma membrane"/>
    <property type="evidence" value="ECO:0007669"/>
    <property type="project" value="UniProtKB-SubCell"/>
</dbReference>
<evidence type="ECO:0000256" key="8">
    <source>
        <dbReference type="SAM" id="Phobius"/>
    </source>
</evidence>
<dbReference type="GO" id="GO:0016887">
    <property type="term" value="F:ATP hydrolysis activity"/>
    <property type="evidence" value="ECO:0007669"/>
    <property type="project" value="InterPro"/>
</dbReference>
<organism evidence="11 12">
    <name type="scientific">Actinotignum timonense</name>
    <dbReference type="NCBI Taxonomy" id="1870995"/>
    <lineage>
        <taxon>Bacteria</taxon>
        <taxon>Bacillati</taxon>
        <taxon>Actinomycetota</taxon>
        <taxon>Actinomycetes</taxon>
        <taxon>Actinomycetales</taxon>
        <taxon>Actinomycetaceae</taxon>
        <taxon>Actinotignum</taxon>
    </lineage>
</organism>
<gene>
    <name evidence="11" type="ORF">R6G74_05770</name>
</gene>
<evidence type="ECO:0000259" key="9">
    <source>
        <dbReference type="PROSITE" id="PS50893"/>
    </source>
</evidence>
<keyword evidence="5 8" id="KW-1133">Transmembrane helix</keyword>
<evidence type="ECO:0000256" key="5">
    <source>
        <dbReference type="ARBA" id="ARBA00022989"/>
    </source>
</evidence>
<sequence>MSTPSNKAALRGNDVRENNGAVQRRNGAREDNGAVLRGNGARENNGAVRVTSGAAPGLRTVLRWLLSLTRPVHGPLALSTLCRAAGQVADIGLFAVATYGMVAAVSSGGGAGFLWFVALLALLKAALRYLEQFTGHYVAFRALELLRTRVFAGLWPKAPGIMARSRSGDIVASLTRDIDRIEVVYAHTVAPVVCAYVLTPAALLVGGALLGWHAMALPAVAAALALAVIPYVGTRRAIDATTAQLAARADLAAHVTDSLYGLEDVLVFGRTADRMDETAALGAKVATGGSFPAWVAGLRRGANIIAAGMSAAWIIAVGVSDPSISLPLAAAGAVAALRVWEGPQALEDAASSLDASLAAARRIYALAHAPQPCPDGPGILMPERGLSVEFDDVHYAYPEREREVLRGVSLRIPAGSHTVLAGRSGSGKSTLVHLVERYDDPTSGMVRIGGIPTTDLKVASLHACVVGVSQKSQIVAGTIADNLRLGVPKATETELWRALGVAGLDSDVRAMPDGLNTRVGGGTSHGRPTGYALSGGQVQRLCLARAVLMHPAVLILDEFAAALNSELEARIRANLRAALPEATIIEVSHRLDAVREADTVAVLSGGRLVLAGPPAEITEARVREAVRENGAAVEGAAHRETAEDTAAQPETTAENAPRAPRH</sequence>
<feature type="transmembrane region" description="Helical" evidence="8">
    <location>
        <begin position="183"/>
        <end position="204"/>
    </location>
</feature>